<dbReference type="Proteomes" id="UP001500889">
    <property type="component" value="Chromosome A"/>
</dbReference>
<feature type="compositionally biased region" description="Basic residues" evidence="2">
    <location>
        <begin position="209"/>
        <end position="226"/>
    </location>
</feature>
<sequence>MEPTTAGAGRRQFARRRREQQQPPPQQQQQQQQQRRTRLSPVWNSNWNSDKRPSVRGSSNVAVVRPSRSSIETTKTRPVSTCLHSRGMHSYSNPYVALLHGMEQANGAVGKRRNRMPAAPCPMAFGRTYTAPQPPTASQAAKGRPSTRTGLVRKAAVMAKVDSNLCSSSDHMVPLAMENKALAEAHQQLDLLITGIERESYQIPSTRPPARRRRSRGARVQSRKGVRCQMGKPPPVPAGSPMLSARYKKSAREDAEQIRHLVPLACNPQLLPPARQEALLELLSRAEQHDNGIVELLRPPTGNSSRNNRLTMLQMLPLSLDESPYGNQMSQKYLCQPGGTGLRTDDERFKEAKILRSPTGQVLLSRTLEEELKDEQMVLNFMEGKLKGRQEASAGAQQLNERQQQAMRERAELEQHKQLVIECRERRRQADLKKELNHWKEIVTPRKMLAKVVPESEDEAKDAATWCDLRRGHQIQPSEMFKAIDDPLNELLERRHQFQVHAQAIAFPKTKEDTPKSTQASHIPQQCVAKAVDLDDPLHELRDQRHLFQMHSQDCCLYRNARSSTPWEIFASVATTCIQELLDDVLAADSDKDDSGDESEIESD</sequence>
<proteinExistence type="predicted"/>
<evidence type="ECO:0000256" key="1">
    <source>
        <dbReference type="SAM" id="Coils"/>
    </source>
</evidence>
<evidence type="ECO:0000256" key="2">
    <source>
        <dbReference type="SAM" id="MobiDB-lite"/>
    </source>
</evidence>
<feature type="coiled-coil region" evidence="1">
    <location>
        <begin position="389"/>
        <end position="419"/>
    </location>
</feature>
<organism evidence="3 4">
    <name type="scientific">Drosophila madeirensis</name>
    <name type="common">Fruit fly</name>
    <dbReference type="NCBI Taxonomy" id="30013"/>
    <lineage>
        <taxon>Eukaryota</taxon>
        <taxon>Metazoa</taxon>
        <taxon>Ecdysozoa</taxon>
        <taxon>Arthropoda</taxon>
        <taxon>Hexapoda</taxon>
        <taxon>Insecta</taxon>
        <taxon>Pterygota</taxon>
        <taxon>Neoptera</taxon>
        <taxon>Endopterygota</taxon>
        <taxon>Diptera</taxon>
        <taxon>Brachycera</taxon>
        <taxon>Muscomorpha</taxon>
        <taxon>Ephydroidea</taxon>
        <taxon>Drosophilidae</taxon>
        <taxon>Drosophila</taxon>
        <taxon>Sophophora</taxon>
    </lineage>
</organism>
<accession>A0AAU9G1S9</accession>
<reference evidence="3 4" key="1">
    <citation type="submission" date="2024-02" db="EMBL/GenBank/DDBJ databases">
        <title>A chromosome-level genome assembly of Drosophila madeirensis, a fruit fly species endemic to Madeira island.</title>
        <authorList>
            <person name="Tomihara K."/>
            <person name="Llopart A."/>
            <person name="Yamamoto D."/>
        </authorList>
    </citation>
    <scope>NUCLEOTIDE SEQUENCE [LARGE SCALE GENOMIC DNA]</scope>
    <source>
        <strain evidence="3 4">RF1</strain>
    </source>
</reference>
<keyword evidence="4" id="KW-1185">Reference proteome</keyword>
<protein>
    <submittedName>
        <fullName evidence="3">Uncharacterized protein</fullName>
    </submittedName>
</protein>
<gene>
    <name evidence="3" type="ORF">DMAD_01360</name>
</gene>
<dbReference type="EMBL" id="AP029266">
    <property type="protein sequence ID" value="BFG01662.1"/>
    <property type="molecule type" value="Genomic_DNA"/>
</dbReference>
<dbReference type="AlphaFoldDB" id="A0AAU9G1S9"/>
<feature type="region of interest" description="Disordered" evidence="2">
    <location>
        <begin position="203"/>
        <end position="242"/>
    </location>
</feature>
<feature type="compositionally biased region" description="Polar residues" evidence="2">
    <location>
        <begin position="56"/>
        <end position="78"/>
    </location>
</feature>
<evidence type="ECO:0000313" key="4">
    <source>
        <dbReference type="Proteomes" id="UP001500889"/>
    </source>
</evidence>
<name>A0AAU9G1S9_DROMD</name>
<keyword evidence="1" id="KW-0175">Coiled coil</keyword>
<feature type="region of interest" description="Disordered" evidence="2">
    <location>
        <begin position="1"/>
        <end position="78"/>
    </location>
</feature>
<evidence type="ECO:0000313" key="3">
    <source>
        <dbReference type="EMBL" id="BFG01662.1"/>
    </source>
</evidence>